<comment type="caution">
    <text evidence="2">The sequence shown here is derived from an EMBL/GenBank/DDBJ whole genome shotgun (WGS) entry which is preliminary data.</text>
</comment>
<dbReference type="RefSeq" id="XP_056493079.1">
    <property type="nucleotide sequence ID" value="XM_056627284.1"/>
</dbReference>
<dbReference type="EMBL" id="JAPZBU010000004">
    <property type="protein sequence ID" value="KAJ5408764.1"/>
    <property type="molecule type" value="Genomic_DNA"/>
</dbReference>
<dbReference type="GeneID" id="81366264"/>
<feature type="compositionally biased region" description="Low complexity" evidence="1">
    <location>
        <begin position="33"/>
        <end position="48"/>
    </location>
</feature>
<proteinExistence type="predicted"/>
<organism evidence="2 3">
    <name type="scientific">Penicillium cosmopolitanum</name>
    <dbReference type="NCBI Taxonomy" id="1131564"/>
    <lineage>
        <taxon>Eukaryota</taxon>
        <taxon>Fungi</taxon>
        <taxon>Dikarya</taxon>
        <taxon>Ascomycota</taxon>
        <taxon>Pezizomycotina</taxon>
        <taxon>Eurotiomycetes</taxon>
        <taxon>Eurotiomycetidae</taxon>
        <taxon>Eurotiales</taxon>
        <taxon>Aspergillaceae</taxon>
        <taxon>Penicillium</taxon>
    </lineage>
</organism>
<reference evidence="2" key="2">
    <citation type="journal article" date="2023" name="IMA Fungus">
        <title>Comparative genomic study of the Penicillium genus elucidates a diverse pangenome and 15 lateral gene transfer events.</title>
        <authorList>
            <person name="Petersen C."/>
            <person name="Sorensen T."/>
            <person name="Nielsen M.R."/>
            <person name="Sondergaard T.E."/>
            <person name="Sorensen J.L."/>
            <person name="Fitzpatrick D.A."/>
            <person name="Frisvad J.C."/>
            <person name="Nielsen K.L."/>
        </authorList>
    </citation>
    <scope>NUCLEOTIDE SEQUENCE</scope>
    <source>
        <strain evidence="2">IBT 29677</strain>
    </source>
</reference>
<dbReference type="AlphaFoldDB" id="A0A9X0BDP2"/>
<feature type="region of interest" description="Disordered" evidence="1">
    <location>
        <begin position="33"/>
        <end position="55"/>
    </location>
</feature>
<evidence type="ECO:0000313" key="2">
    <source>
        <dbReference type="EMBL" id="KAJ5408764.1"/>
    </source>
</evidence>
<protein>
    <submittedName>
        <fullName evidence="2">Uncharacterized protein</fullName>
    </submittedName>
</protein>
<dbReference type="Proteomes" id="UP001147747">
    <property type="component" value="Unassembled WGS sequence"/>
</dbReference>
<keyword evidence="3" id="KW-1185">Reference proteome</keyword>
<evidence type="ECO:0000256" key="1">
    <source>
        <dbReference type="SAM" id="MobiDB-lite"/>
    </source>
</evidence>
<reference evidence="2" key="1">
    <citation type="submission" date="2022-12" db="EMBL/GenBank/DDBJ databases">
        <authorList>
            <person name="Petersen C."/>
        </authorList>
    </citation>
    <scope>NUCLEOTIDE SEQUENCE</scope>
    <source>
        <strain evidence="2">IBT 29677</strain>
    </source>
</reference>
<evidence type="ECO:0000313" key="3">
    <source>
        <dbReference type="Proteomes" id="UP001147747"/>
    </source>
</evidence>
<gene>
    <name evidence="2" type="ORF">N7509_002647</name>
</gene>
<name>A0A9X0BDP2_9EURO</name>
<accession>A0A9X0BDP2</accession>
<sequence length="74" mass="8249">MKVPMTPFKSQLPTHSPTRTLLPLKLARMETLSFSSSTPTTAARASRWAKPDDPVQTANNAKRVMEESLYFAIV</sequence>